<evidence type="ECO:0008006" key="3">
    <source>
        <dbReference type="Google" id="ProtNLM"/>
    </source>
</evidence>
<evidence type="ECO:0000313" key="2">
    <source>
        <dbReference type="Proteomes" id="UP000053127"/>
    </source>
</evidence>
<name>A0A101PD12_9ACTN</name>
<dbReference type="Gene3D" id="3.50.50.60">
    <property type="entry name" value="FAD/NAD(P)-binding domain"/>
    <property type="match status" value="1"/>
</dbReference>
<proteinExistence type="predicted"/>
<dbReference type="Proteomes" id="UP000053127">
    <property type="component" value="Unassembled WGS sequence"/>
</dbReference>
<dbReference type="EMBL" id="LMWN01000006">
    <property type="protein sequence ID" value="KUN09216.1"/>
    <property type="molecule type" value="Genomic_DNA"/>
</dbReference>
<keyword evidence="2" id="KW-1185">Reference proteome</keyword>
<dbReference type="InterPro" id="IPR036188">
    <property type="entry name" value="FAD/NAD-bd_sf"/>
</dbReference>
<accession>A0A101PD12</accession>
<dbReference type="PANTHER" id="PTHR43422">
    <property type="entry name" value="THIAMINE THIAZOLE SYNTHASE"/>
    <property type="match status" value="1"/>
</dbReference>
<evidence type="ECO:0000313" key="1">
    <source>
        <dbReference type="EMBL" id="KUN09216.1"/>
    </source>
</evidence>
<comment type="caution">
    <text evidence="1">The sequence shown here is derived from an EMBL/GenBank/DDBJ whole genome shotgun (WGS) entry which is preliminary data.</text>
</comment>
<sequence length="418" mass="45965">MHGLTARGAEVMERLFPGLRDELTDAGAPGGDFGEIVAFRFPTCWSPRARTGIPLQTFSRPLLETRLRDRVRSLRNVRVRAGVRITGLIGDPGLVTGVRTRGERRVGADAHERHRIPDVLAADLVVDASGRNSRLPDWLTELGLPAVTSTVIDAHVGYASRLYAAPEPHTPPWAAAMEIVQAPRVGRGFMATRVEGDRLLVTLQGSGGDHPPHDPDGFTAFAESLRTPLADLLTHLAPLSAVRPYAHCANRRTDYHRLPAWPDGLIALGDSVCAFNPLYGQGMGVAAMEADLLHTMLMRARSLTGQGFTQTFQQRVAALTRRPWIMSTAQDRGWQRGPAARSTRITDTLLTCAHRTMSADPDVFRRFLAAMHMTRSSAVLLHPRTVLALATTALRPDARAHDDTRLWWGHTPHTRPHK</sequence>
<reference evidence="1 2" key="1">
    <citation type="submission" date="2015-10" db="EMBL/GenBank/DDBJ databases">
        <title>Draft genome sequence of Streptomyces yokosukanensis DSM 40224, type strain for the species Streptomyces yokosukanensis.</title>
        <authorList>
            <person name="Ruckert C."/>
            <person name="Winkler A."/>
            <person name="Kalinowski J."/>
            <person name="Kampfer P."/>
            <person name="Glaeser S."/>
        </authorList>
    </citation>
    <scope>NUCLEOTIDE SEQUENCE [LARGE SCALE GENOMIC DNA]</scope>
    <source>
        <strain evidence="1 2">DSM 40224</strain>
    </source>
</reference>
<gene>
    <name evidence="1" type="ORF">AQI95_05050</name>
</gene>
<dbReference type="SUPFAM" id="SSF51905">
    <property type="entry name" value="FAD/NAD(P)-binding domain"/>
    <property type="match status" value="1"/>
</dbReference>
<dbReference type="STRING" id="67386.AQI95_05050"/>
<protein>
    <recommendedName>
        <fullName evidence="3">FAD-binding domain-containing protein</fullName>
    </recommendedName>
</protein>
<organism evidence="1 2">
    <name type="scientific">Streptomyces yokosukanensis</name>
    <dbReference type="NCBI Taxonomy" id="67386"/>
    <lineage>
        <taxon>Bacteria</taxon>
        <taxon>Bacillati</taxon>
        <taxon>Actinomycetota</taxon>
        <taxon>Actinomycetes</taxon>
        <taxon>Kitasatosporales</taxon>
        <taxon>Streptomycetaceae</taxon>
        <taxon>Streptomyces</taxon>
    </lineage>
</organism>
<dbReference type="PANTHER" id="PTHR43422:SF3">
    <property type="entry name" value="THIAMINE THIAZOLE SYNTHASE"/>
    <property type="match status" value="1"/>
</dbReference>
<dbReference type="AlphaFoldDB" id="A0A101PD12"/>